<gene>
    <name evidence="1" type="ORF">FA95DRAFT_1675819</name>
</gene>
<protein>
    <submittedName>
        <fullName evidence="1">DUF300-domain-containing protein</fullName>
    </submittedName>
</protein>
<reference evidence="1" key="2">
    <citation type="journal article" date="2022" name="New Phytol.">
        <title>Evolutionary transition to the ectomycorrhizal habit in the genomes of a hyperdiverse lineage of mushroom-forming fungi.</title>
        <authorList>
            <person name="Looney B."/>
            <person name="Miyauchi S."/>
            <person name="Morin E."/>
            <person name="Drula E."/>
            <person name="Courty P.E."/>
            <person name="Kohler A."/>
            <person name="Kuo A."/>
            <person name="LaButti K."/>
            <person name="Pangilinan J."/>
            <person name="Lipzen A."/>
            <person name="Riley R."/>
            <person name="Andreopoulos W."/>
            <person name="He G."/>
            <person name="Johnson J."/>
            <person name="Nolan M."/>
            <person name="Tritt A."/>
            <person name="Barry K.W."/>
            <person name="Grigoriev I.V."/>
            <person name="Nagy L.G."/>
            <person name="Hibbett D."/>
            <person name="Henrissat B."/>
            <person name="Matheny P.B."/>
            <person name="Labbe J."/>
            <person name="Martin F.M."/>
        </authorList>
    </citation>
    <scope>NUCLEOTIDE SEQUENCE</scope>
    <source>
        <strain evidence="1">FP105234-sp</strain>
    </source>
</reference>
<dbReference type="Proteomes" id="UP000814033">
    <property type="component" value="Unassembled WGS sequence"/>
</dbReference>
<reference evidence="1" key="1">
    <citation type="submission" date="2021-02" db="EMBL/GenBank/DDBJ databases">
        <authorList>
            <consortium name="DOE Joint Genome Institute"/>
            <person name="Ahrendt S."/>
            <person name="Looney B.P."/>
            <person name="Miyauchi S."/>
            <person name="Morin E."/>
            <person name="Drula E."/>
            <person name="Courty P.E."/>
            <person name="Chicoki N."/>
            <person name="Fauchery L."/>
            <person name="Kohler A."/>
            <person name="Kuo A."/>
            <person name="Labutti K."/>
            <person name="Pangilinan J."/>
            <person name="Lipzen A."/>
            <person name="Riley R."/>
            <person name="Andreopoulos W."/>
            <person name="He G."/>
            <person name="Johnson J."/>
            <person name="Barry K.W."/>
            <person name="Grigoriev I.V."/>
            <person name="Nagy L."/>
            <person name="Hibbett D."/>
            <person name="Henrissat B."/>
            <person name="Matheny P.B."/>
            <person name="Labbe J."/>
            <person name="Martin F."/>
        </authorList>
    </citation>
    <scope>NUCLEOTIDE SEQUENCE</scope>
    <source>
        <strain evidence="1">FP105234-sp</strain>
    </source>
</reference>
<evidence type="ECO:0000313" key="1">
    <source>
        <dbReference type="EMBL" id="KAI0051529.1"/>
    </source>
</evidence>
<keyword evidence="2" id="KW-1185">Reference proteome</keyword>
<comment type="caution">
    <text evidence="1">The sequence shown here is derived from an EMBL/GenBank/DDBJ whole genome shotgun (WGS) entry which is preliminary data.</text>
</comment>
<accession>A0ACB8S4W1</accession>
<name>A0ACB8S4W1_9AGAM</name>
<sequence>MSIYLHLKNYRKPLLQRMVIRIMLMVPLYAISSLISLFSLEAAFVIDVIRDIYEAFVIYCFFQLLLGYLGGERSLLILVHGRPPKTPPFPMNIFQRELDVSDPYTFLFLKRGILQYVQVKPLLAVASLVLKAAGKFTEGEFRADSGYLYVSIVYNTSICLSLYCLAMFWLSINEDLLPFRPMPKFLCVKGILFFSFWQSIAISMFASLGIIKQLGPYTDKEHISLGLTDTLICLEMPFFAIAHMYAFSHRDYIDQRTAYVGRMPMWYAARDAFGFKDVIEDTKSTLRGEGMNYRQFEPSEGYMHQGLGRERRIRAGLRYSKGGKGKYWLPQPAGPGPHGPMYRAVDRMAGQDSLEDAHAPLLAGEVDDIVHDEDGETLGYGDGDVNTSGGYDLPFGGTDEEDEKLFESSRQYIFGDYHYPCIDASSEAARTQMWEEEERILSDERSAWFSDYKGHRRSQEGNLGGGVGAGYGAVGTSRRASDANGSKLGSSHAPPTSPRRLERHIDMEAERLPSGDPSDVRLKWTKVTKKGPSSTPASPHRPPTRLAPPESLSRTHSFSRPSSSASSPGGQGLVRSPGGGSPRPDAVDLVVEDDGAAESELARERRRGEPAVRGSGLRKVFRRRYLPDDAAEQIEEEGEERVQVESEENLGGVVQAVAGMEEGDDPESVEAGEGERLTEDLTIARAETPPLHARVEVDRYVSPVVEDENPWA</sequence>
<organism evidence="1 2">
    <name type="scientific">Auriscalpium vulgare</name>
    <dbReference type="NCBI Taxonomy" id="40419"/>
    <lineage>
        <taxon>Eukaryota</taxon>
        <taxon>Fungi</taxon>
        <taxon>Dikarya</taxon>
        <taxon>Basidiomycota</taxon>
        <taxon>Agaricomycotina</taxon>
        <taxon>Agaricomycetes</taxon>
        <taxon>Russulales</taxon>
        <taxon>Auriscalpiaceae</taxon>
        <taxon>Auriscalpium</taxon>
    </lineage>
</organism>
<proteinExistence type="predicted"/>
<evidence type="ECO:0000313" key="2">
    <source>
        <dbReference type="Proteomes" id="UP000814033"/>
    </source>
</evidence>
<dbReference type="EMBL" id="MU275851">
    <property type="protein sequence ID" value="KAI0051529.1"/>
    <property type="molecule type" value="Genomic_DNA"/>
</dbReference>